<dbReference type="PANTHER" id="PTHR31304:SF64">
    <property type="entry name" value="LOB DOMAIN-CONTAINING PROTEIN 42"/>
    <property type="match status" value="1"/>
</dbReference>
<feature type="compositionally biased region" description="Basic residues" evidence="2">
    <location>
        <begin position="195"/>
        <end position="205"/>
    </location>
</feature>
<evidence type="ECO:0000313" key="4">
    <source>
        <dbReference type="EMBL" id="KAJ4847934.1"/>
    </source>
</evidence>
<evidence type="ECO:0000256" key="1">
    <source>
        <dbReference type="ARBA" id="ARBA00005474"/>
    </source>
</evidence>
<evidence type="ECO:0000259" key="3">
    <source>
        <dbReference type="PROSITE" id="PS50891"/>
    </source>
</evidence>
<dbReference type="Pfam" id="PF03195">
    <property type="entry name" value="LOB"/>
    <property type="match status" value="1"/>
</dbReference>
<dbReference type="OrthoDB" id="1922547at2759"/>
<reference evidence="4" key="2">
    <citation type="journal article" date="2023" name="Plants (Basel)">
        <title>Annotation of the Turnera subulata (Passifloraceae) Draft Genome Reveals the S-Locus Evolved after the Divergence of Turneroideae from Passifloroideae in a Stepwise Manner.</title>
        <authorList>
            <person name="Henning P.M."/>
            <person name="Roalson E.H."/>
            <person name="Mir W."/>
            <person name="McCubbin A.G."/>
            <person name="Shore J.S."/>
        </authorList>
    </citation>
    <scope>NUCLEOTIDE SEQUENCE</scope>
    <source>
        <strain evidence="4">F60SS</strain>
    </source>
</reference>
<dbReference type="PROSITE" id="PS50891">
    <property type="entry name" value="LOB"/>
    <property type="match status" value="1"/>
</dbReference>
<sequence length="259" mass="27995">FLLAFICSIPLALALHPKPITLITMRMSCNGCRVLRKGCSDDCIIRPCLDWITSPDSQANATLFLAKFYGRAGLMNLIEAGPQDLRPSIFRSLLYEACGRIVNPVNGSVGLLWTGDWAQCQSAVDAVLSGSPIMEAPPPPPSDGSLPNLDLLTPKRYDIRHVARDPNAAPPPVPVPVPVPAPAPPPPPEVNNRVNRTRTRARRSRASWPNPQQEMDLAQQLEESSWADQLQNENQTMFSSGGNGGDGYGVGVNVNLTLG</sequence>
<evidence type="ECO:0000256" key="2">
    <source>
        <dbReference type="SAM" id="MobiDB-lite"/>
    </source>
</evidence>
<keyword evidence="5" id="KW-1185">Reference proteome</keyword>
<dbReference type="Proteomes" id="UP001141552">
    <property type="component" value="Unassembled WGS sequence"/>
</dbReference>
<comment type="caution">
    <text evidence="4">The sequence shown here is derived from an EMBL/GenBank/DDBJ whole genome shotgun (WGS) entry which is preliminary data.</text>
</comment>
<dbReference type="AlphaFoldDB" id="A0A9Q0JN92"/>
<organism evidence="4 5">
    <name type="scientific">Turnera subulata</name>
    <dbReference type="NCBI Taxonomy" id="218843"/>
    <lineage>
        <taxon>Eukaryota</taxon>
        <taxon>Viridiplantae</taxon>
        <taxon>Streptophyta</taxon>
        <taxon>Embryophyta</taxon>
        <taxon>Tracheophyta</taxon>
        <taxon>Spermatophyta</taxon>
        <taxon>Magnoliopsida</taxon>
        <taxon>eudicotyledons</taxon>
        <taxon>Gunneridae</taxon>
        <taxon>Pentapetalae</taxon>
        <taxon>rosids</taxon>
        <taxon>fabids</taxon>
        <taxon>Malpighiales</taxon>
        <taxon>Passifloraceae</taxon>
        <taxon>Turnera</taxon>
    </lineage>
</organism>
<name>A0A9Q0JN92_9ROSI</name>
<gene>
    <name evidence="4" type="ORF">Tsubulata_031378</name>
</gene>
<accession>A0A9Q0JN92</accession>
<dbReference type="PANTHER" id="PTHR31304">
    <property type="entry name" value="LOB DOMAIN-CONTAINING PROTEIN 38"/>
    <property type="match status" value="1"/>
</dbReference>
<protein>
    <recommendedName>
        <fullName evidence="3">LOB domain-containing protein</fullName>
    </recommendedName>
</protein>
<evidence type="ECO:0000313" key="5">
    <source>
        <dbReference type="Proteomes" id="UP001141552"/>
    </source>
</evidence>
<feature type="non-terminal residue" evidence="4">
    <location>
        <position position="1"/>
    </location>
</feature>
<proteinExistence type="inferred from homology"/>
<dbReference type="EMBL" id="JAKUCV010001040">
    <property type="protein sequence ID" value="KAJ4847934.1"/>
    <property type="molecule type" value="Genomic_DNA"/>
</dbReference>
<reference evidence="4" key="1">
    <citation type="submission" date="2022-02" db="EMBL/GenBank/DDBJ databases">
        <authorList>
            <person name="Henning P.M."/>
            <person name="McCubbin A.G."/>
            <person name="Shore J.S."/>
        </authorList>
    </citation>
    <scope>NUCLEOTIDE SEQUENCE</scope>
    <source>
        <strain evidence="4">F60SS</strain>
        <tissue evidence="4">Leaves</tissue>
    </source>
</reference>
<dbReference type="InterPro" id="IPR004883">
    <property type="entry name" value="LOB"/>
</dbReference>
<comment type="similarity">
    <text evidence="1">Belongs to the LOB domain-containing protein family.</text>
</comment>
<feature type="region of interest" description="Disordered" evidence="2">
    <location>
        <begin position="164"/>
        <end position="213"/>
    </location>
</feature>
<feature type="domain" description="LOB" evidence="3">
    <location>
        <begin position="27"/>
        <end position="133"/>
    </location>
</feature>
<feature type="compositionally biased region" description="Pro residues" evidence="2">
    <location>
        <begin position="168"/>
        <end position="189"/>
    </location>
</feature>
<dbReference type="GO" id="GO:0010468">
    <property type="term" value="P:regulation of gene expression"/>
    <property type="evidence" value="ECO:0007669"/>
    <property type="project" value="TreeGrafter"/>
</dbReference>